<protein>
    <recommendedName>
        <fullName evidence="2">DUF2059 domain-containing protein</fullName>
    </recommendedName>
</protein>
<feature type="domain" description="DUF2059" evidence="2">
    <location>
        <begin position="80"/>
        <end position="135"/>
    </location>
</feature>
<dbReference type="KEGG" id="rhp:LPB142_08970"/>
<organism evidence="3 4">
    <name type="scientific">Rhodobacter xanthinilyticus</name>
    <dbReference type="NCBI Taxonomy" id="1850250"/>
    <lineage>
        <taxon>Bacteria</taxon>
        <taxon>Pseudomonadati</taxon>
        <taxon>Pseudomonadota</taxon>
        <taxon>Alphaproteobacteria</taxon>
        <taxon>Rhodobacterales</taxon>
        <taxon>Rhodobacter group</taxon>
        <taxon>Rhodobacter</taxon>
    </lineage>
</organism>
<gene>
    <name evidence="3" type="ORF">LPB142_08970</name>
</gene>
<feature type="chain" id="PRO_5009443588" description="DUF2059 domain-containing protein" evidence="1">
    <location>
        <begin position="27"/>
        <end position="276"/>
    </location>
</feature>
<keyword evidence="4" id="KW-1185">Reference proteome</keyword>
<name>A0A1D9MC31_9RHOB</name>
<dbReference type="AlphaFoldDB" id="A0A1D9MC31"/>
<sequence>MGRISATRLRGALAVAVMFCAAPVAADPARILDLQQIEPLFEILRDEGVAYGEDLSQEMLGRAADPGWIRELRAIHAPERMIPAYRAEFTAALGGADQARIEAWLASDLGQRVITLEIAARRALLDPEAEAAALATAAEAADRGDPRIAAVRGLIAAGDLVENNVTGGLNANLAFYRALAAGGGVPYDVSEPEMIAAVVAQEGEIRADVAAWVEAYLFLALSPLTPEEITRVAEFTASPAGRALLSAENRGFDRVFEHSSGALGRALARRLTAEAL</sequence>
<dbReference type="InterPro" id="IPR018637">
    <property type="entry name" value="DUF2059"/>
</dbReference>
<evidence type="ECO:0000256" key="1">
    <source>
        <dbReference type="SAM" id="SignalP"/>
    </source>
</evidence>
<evidence type="ECO:0000313" key="4">
    <source>
        <dbReference type="Proteomes" id="UP000176562"/>
    </source>
</evidence>
<dbReference type="RefSeq" id="WP_071166166.1">
    <property type="nucleotide sequence ID" value="NZ_CP017781.1"/>
</dbReference>
<evidence type="ECO:0000259" key="2">
    <source>
        <dbReference type="Pfam" id="PF09832"/>
    </source>
</evidence>
<keyword evidence="1" id="KW-0732">Signal</keyword>
<dbReference type="EMBL" id="CP017781">
    <property type="protein sequence ID" value="AOZ69425.1"/>
    <property type="molecule type" value="Genomic_DNA"/>
</dbReference>
<evidence type="ECO:0000313" key="3">
    <source>
        <dbReference type="EMBL" id="AOZ69425.1"/>
    </source>
</evidence>
<dbReference type="Pfam" id="PF09832">
    <property type="entry name" value="DUF2059"/>
    <property type="match status" value="1"/>
</dbReference>
<feature type="signal peptide" evidence="1">
    <location>
        <begin position="1"/>
        <end position="26"/>
    </location>
</feature>
<accession>A0A1D9MC31</accession>
<dbReference type="Proteomes" id="UP000176562">
    <property type="component" value="Chromosome"/>
</dbReference>
<reference evidence="3 4" key="1">
    <citation type="submission" date="2016-10" db="EMBL/GenBank/DDBJ databases">
        <title>Rhodobacter sp. LPB0142, isolated from sea water.</title>
        <authorList>
            <person name="Kim E."/>
            <person name="Yi H."/>
        </authorList>
    </citation>
    <scope>NUCLEOTIDE SEQUENCE [LARGE SCALE GENOMIC DNA]</scope>
    <source>
        <strain evidence="3 4">LPB0142</strain>
    </source>
</reference>
<proteinExistence type="predicted"/>
<dbReference type="STRING" id="1850250.LPB142_08970"/>